<dbReference type="InterPro" id="IPR015847">
    <property type="entry name" value="ExoRNase_PH_dom2"/>
</dbReference>
<dbReference type="InterPro" id="IPR002381">
    <property type="entry name" value="RNase_PH_bac-type"/>
</dbReference>
<dbReference type="Pfam" id="PF01138">
    <property type="entry name" value="RNase_PH"/>
    <property type="match status" value="1"/>
</dbReference>
<evidence type="ECO:0000256" key="5">
    <source>
        <dbReference type="ARBA" id="ARBA00022884"/>
    </source>
</evidence>
<dbReference type="InterPro" id="IPR018336">
    <property type="entry name" value="RNase_PH_CS"/>
</dbReference>
<dbReference type="GO" id="GO:0016075">
    <property type="term" value="P:rRNA catabolic process"/>
    <property type="evidence" value="ECO:0007669"/>
    <property type="project" value="UniProtKB-UniRule"/>
</dbReference>
<dbReference type="InterPro" id="IPR027408">
    <property type="entry name" value="PNPase/RNase_PH_dom_sf"/>
</dbReference>
<evidence type="ECO:0000313" key="10">
    <source>
        <dbReference type="Proteomes" id="UP000002318"/>
    </source>
</evidence>
<dbReference type="PANTHER" id="PTHR11953:SF0">
    <property type="entry name" value="EXOSOME COMPLEX COMPONENT RRP41"/>
    <property type="match status" value="1"/>
</dbReference>
<comment type="similarity">
    <text evidence="1 6">Belongs to the RNase PH family.</text>
</comment>
<dbReference type="InterPro" id="IPR036345">
    <property type="entry name" value="ExoRNase_PH_dom2_sf"/>
</dbReference>
<dbReference type="EMBL" id="CP002116">
    <property type="protein sequence ID" value="ADK81484.1"/>
    <property type="molecule type" value="Genomic_DNA"/>
</dbReference>
<evidence type="ECO:0000313" key="9">
    <source>
        <dbReference type="EMBL" id="ADK81484.1"/>
    </source>
</evidence>
<dbReference type="GO" id="GO:0009022">
    <property type="term" value="F:tRNA nucleotidyltransferase activity"/>
    <property type="evidence" value="ECO:0007669"/>
    <property type="project" value="UniProtKB-UniRule"/>
</dbReference>
<dbReference type="AlphaFoldDB" id="E1R1V8"/>
<dbReference type="GO" id="GO:0008033">
    <property type="term" value="P:tRNA processing"/>
    <property type="evidence" value="ECO:0007669"/>
    <property type="project" value="UniProtKB-UniRule"/>
</dbReference>
<name>E1R1V8_SEDSS</name>
<dbReference type="HAMAP" id="MF_00564">
    <property type="entry name" value="RNase_PH"/>
    <property type="match status" value="1"/>
</dbReference>
<dbReference type="InterPro" id="IPR050080">
    <property type="entry name" value="RNase_PH"/>
</dbReference>
<dbReference type="Proteomes" id="UP000002318">
    <property type="component" value="Chromosome"/>
</dbReference>
<dbReference type="GO" id="GO:0031125">
    <property type="term" value="P:rRNA 3'-end processing"/>
    <property type="evidence" value="ECO:0007669"/>
    <property type="project" value="UniProtKB-ARBA"/>
</dbReference>
<organism evidence="9 10">
    <name type="scientific">Sediminispirochaeta smaragdinae (strain DSM 11293 / JCM 15392 / SEBR 4228)</name>
    <name type="common">Spirochaeta smaragdinae</name>
    <dbReference type="NCBI Taxonomy" id="573413"/>
    <lineage>
        <taxon>Bacteria</taxon>
        <taxon>Pseudomonadati</taxon>
        <taxon>Spirochaetota</taxon>
        <taxon>Spirochaetia</taxon>
        <taxon>Spirochaetales</taxon>
        <taxon>Spirochaetaceae</taxon>
        <taxon>Sediminispirochaeta</taxon>
    </lineage>
</organism>
<evidence type="ECO:0000256" key="2">
    <source>
        <dbReference type="ARBA" id="ARBA00022552"/>
    </source>
</evidence>
<sequence length="236" mass="25478">MRDVQFQTSYLIHPAGSCLASYGDTKVICTVSLEDRVPSFLEGRGCGWLTAEYGMLPGSTGGGRKQREIGKRDGRSTEIQRLIGRSLRASVDMEKLGERTLTVDCDVIQADGGTRTASVSGGWVALYEALSALAEREGRGGADYYLKGQLAAVSVGIVDGQVVCDLDYAHDSRAEVDMNIVKLEEAFVELQGTGEKGTFSSEQLASLIAAADEGLTFIFQKQRDALKIDSGFTFRQ</sequence>
<accession>E1R1V8</accession>
<evidence type="ECO:0000259" key="8">
    <source>
        <dbReference type="Pfam" id="PF03725"/>
    </source>
</evidence>
<reference evidence="9 10" key="1">
    <citation type="journal article" date="2010" name="Stand. Genomic Sci.">
        <title>Complete genome sequence of Spirochaeta smaragdinae type strain (SEBR 4228).</title>
        <authorList>
            <person name="Mavromatis K."/>
            <person name="Yasawong M."/>
            <person name="Chertkov O."/>
            <person name="Lapidus A."/>
            <person name="Lucas S."/>
            <person name="Nolan M."/>
            <person name="Del Rio T.G."/>
            <person name="Tice H."/>
            <person name="Cheng J.F."/>
            <person name="Pitluck S."/>
            <person name="Liolios K."/>
            <person name="Ivanova N."/>
            <person name="Tapia R."/>
            <person name="Han C."/>
            <person name="Bruce D."/>
            <person name="Goodwin L."/>
            <person name="Pati A."/>
            <person name="Chen A."/>
            <person name="Palaniappan K."/>
            <person name="Land M."/>
            <person name="Hauser L."/>
            <person name="Chang Y.J."/>
            <person name="Jeffries C.D."/>
            <person name="Detter J.C."/>
            <person name="Rohde M."/>
            <person name="Brambilla E."/>
            <person name="Spring S."/>
            <person name="Goker M."/>
            <person name="Sikorski J."/>
            <person name="Woyke T."/>
            <person name="Bristow J."/>
            <person name="Eisen J.A."/>
            <person name="Markowitz V."/>
            <person name="Hugenholtz P."/>
            <person name="Klenk H.P."/>
            <person name="Kyrpides N.C."/>
        </authorList>
    </citation>
    <scope>NUCLEOTIDE SEQUENCE [LARGE SCALE GENOMIC DNA]</scope>
    <source>
        <strain evidence="10">DSM 11293 / JCM 15392 / SEBR 4228</strain>
    </source>
</reference>
<dbReference type="GO" id="GO:0000175">
    <property type="term" value="F:3'-5'-RNA exonuclease activity"/>
    <property type="evidence" value="ECO:0007669"/>
    <property type="project" value="UniProtKB-UniRule"/>
</dbReference>
<comment type="catalytic activity">
    <reaction evidence="6">
        <text>tRNA(n+1) + phosphate = tRNA(n) + a ribonucleoside 5'-diphosphate</text>
        <dbReference type="Rhea" id="RHEA:10628"/>
        <dbReference type="Rhea" id="RHEA-COMP:17343"/>
        <dbReference type="Rhea" id="RHEA-COMP:17344"/>
        <dbReference type="ChEBI" id="CHEBI:43474"/>
        <dbReference type="ChEBI" id="CHEBI:57930"/>
        <dbReference type="ChEBI" id="CHEBI:173114"/>
        <dbReference type="EC" id="2.7.7.56"/>
    </reaction>
</comment>
<evidence type="ECO:0000256" key="4">
    <source>
        <dbReference type="ARBA" id="ARBA00022694"/>
    </source>
</evidence>
<feature type="domain" description="Exoribonuclease phosphorolytic" evidence="8">
    <location>
        <begin position="150"/>
        <end position="212"/>
    </location>
</feature>
<evidence type="ECO:0000256" key="3">
    <source>
        <dbReference type="ARBA" id="ARBA00022555"/>
    </source>
</evidence>
<dbReference type="PROSITE" id="PS01277">
    <property type="entry name" value="RIBONUCLEASE_PH"/>
    <property type="match status" value="1"/>
</dbReference>
<comment type="subunit">
    <text evidence="6">Homohexameric ring arranged as a trimer of dimers.</text>
</comment>
<keyword evidence="6 9" id="KW-0548">Nucleotidyltransferase</keyword>
<dbReference type="RefSeq" id="WP_013254947.1">
    <property type="nucleotide sequence ID" value="NC_014364.1"/>
</dbReference>
<keyword evidence="2 6" id="KW-0698">rRNA processing</keyword>
<evidence type="ECO:0000256" key="6">
    <source>
        <dbReference type="HAMAP-Rule" id="MF_00564"/>
    </source>
</evidence>
<dbReference type="Gene3D" id="3.30.230.70">
    <property type="entry name" value="GHMP Kinase, N-terminal domain"/>
    <property type="match status" value="1"/>
</dbReference>
<evidence type="ECO:0000256" key="1">
    <source>
        <dbReference type="ARBA" id="ARBA00006678"/>
    </source>
</evidence>
<keyword evidence="10" id="KW-1185">Reference proteome</keyword>
<keyword evidence="5" id="KW-0694">RNA-binding</keyword>
<dbReference type="HOGENOM" id="CLU_050858_0_0_12"/>
<dbReference type="STRING" id="573413.Spirs_2369"/>
<proteinExistence type="inferred from homology"/>
<dbReference type="PANTHER" id="PTHR11953">
    <property type="entry name" value="EXOSOME COMPLEX COMPONENT"/>
    <property type="match status" value="1"/>
</dbReference>
<dbReference type="GO" id="GO:0000049">
    <property type="term" value="F:tRNA binding"/>
    <property type="evidence" value="ECO:0007669"/>
    <property type="project" value="UniProtKB-UniRule"/>
</dbReference>
<comment type="function">
    <text evidence="6">Phosphorolytic 3'-5' exoribonuclease that plays an important role in tRNA 3'-end maturation. Removes nucleotide residues following the 3'-CCA terminus of tRNAs; can also add nucleotides to the ends of RNA molecules by using nucleoside diphosphates as substrates, but this may not be physiologically important. Probably plays a role in initiation of 16S rRNA degradation (leading to ribosome degradation) during starvation.</text>
</comment>
<keyword evidence="4 6" id="KW-0819">tRNA processing</keyword>
<dbReference type="NCBIfam" id="TIGR01966">
    <property type="entry name" value="RNasePH"/>
    <property type="match status" value="1"/>
</dbReference>
<feature type="binding site" evidence="6">
    <location>
        <position position="75"/>
    </location>
    <ligand>
        <name>phosphate</name>
        <dbReference type="ChEBI" id="CHEBI:43474"/>
        <note>substrate</note>
    </ligand>
</feature>
<dbReference type="InterPro" id="IPR001247">
    <property type="entry name" value="ExoRNase_PH_dom1"/>
</dbReference>
<feature type="domain" description="Exoribonuclease phosphorolytic" evidence="7">
    <location>
        <begin position="1"/>
        <end position="129"/>
    </location>
</feature>
<dbReference type="SUPFAM" id="SSF54211">
    <property type="entry name" value="Ribosomal protein S5 domain 2-like"/>
    <property type="match status" value="1"/>
</dbReference>
<dbReference type="EC" id="2.7.7.56" evidence="6"/>
<dbReference type="KEGG" id="ssm:Spirs_2369"/>
<dbReference type="InterPro" id="IPR020568">
    <property type="entry name" value="Ribosomal_Su5_D2-typ_SF"/>
</dbReference>
<keyword evidence="6 9" id="KW-0808">Transferase</keyword>
<dbReference type="OrthoDB" id="9807456at2"/>
<dbReference type="eggNOG" id="COG0689">
    <property type="taxonomic scope" value="Bacteria"/>
</dbReference>
<dbReference type="FunFam" id="3.30.230.70:FF:000003">
    <property type="entry name" value="Ribonuclease PH"/>
    <property type="match status" value="1"/>
</dbReference>
<feature type="binding site" evidence="6">
    <location>
        <begin position="113"/>
        <end position="115"/>
    </location>
    <ligand>
        <name>phosphate</name>
        <dbReference type="ChEBI" id="CHEBI:43474"/>
        <note>substrate</note>
    </ligand>
</feature>
<dbReference type="SUPFAM" id="SSF55666">
    <property type="entry name" value="Ribonuclease PH domain 2-like"/>
    <property type="match status" value="1"/>
</dbReference>
<protein>
    <recommendedName>
        <fullName evidence="6">Ribonuclease PH</fullName>
        <shortName evidence="6">RNase PH</shortName>
        <ecNumber evidence="6">2.7.7.56</ecNumber>
    </recommendedName>
    <alternativeName>
        <fullName evidence="6">tRNA nucleotidyltransferase</fullName>
    </alternativeName>
</protein>
<evidence type="ECO:0000259" key="7">
    <source>
        <dbReference type="Pfam" id="PF01138"/>
    </source>
</evidence>
<keyword evidence="3 6" id="KW-0820">tRNA-binding</keyword>
<gene>
    <name evidence="6" type="primary">rph</name>
    <name evidence="9" type="ordered locus">Spirs_2369</name>
</gene>
<dbReference type="Pfam" id="PF03725">
    <property type="entry name" value="RNase_PH_C"/>
    <property type="match status" value="1"/>
</dbReference>